<feature type="signal peptide" evidence="1">
    <location>
        <begin position="1"/>
        <end position="33"/>
    </location>
</feature>
<proteinExistence type="predicted"/>
<dbReference type="KEGG" id="fls:GLV81_03715"/>
<organism evidence="3 4">
    <name type="scientific">Phnomibacter ginsenosidimutans</name>
    <dbReference type="NCBI Taxonomy" id="2676868"/>
    <lineage>
        <taxon>Bacteria</taxon>
        <taxon>Pseudomonadati</taxon>
        <taxon>Bacteroidota</taxon>
        <taxon>Chitinophagia</taxon>
        <taxon>Chitinophagales</taxon>
        <taxon>Chitinophagaceae</taxon>
        <taxon>Phnomibacter</taxon>
    </lineage>
</organism>
<feature type="chain" id="PRO_5026045557" evidence="1">
    <location>
        <begin position="34"/>
        <end position="609"/>
    </location>
</feature>
<dbReference type="AlphaFoldDB" id="A0A6I6G775"/>
<evidence type="ECO:0000313" key="4">
    <source>
        <dbReference type="Proteomes" id="UP000426027"/>
    </source>
</evidence>
<dbReference type="Pfam" id="PF12034">
    <property type="entry name" value="YfbK_C"/>
    <property type="match status" value="1"/>
</dbReference>
<reference evidence="3 4" key="1">
    <citation type="submission" date="2019-11" db="EMBL/GenBank/DDBJ databases">
        <authorList>
            <person name="Im W.T."/>
        </authorList>
    </citation>
    <scope>NUCLEOTIDE SEQUENCE [LARGE SCALE GENOMIC DNA]</scope>
    <source>
        <strain evidence="3 4">SB-02</strain>
    </source>
</reference>
<protein>
    <submittedName>
        <fullName evidence="3">DUF3520 domain-containing protein</fullName>
    </submittedName>
</protein>
<dbReference type="EMBL" id="CP046566">
    <property type="protein sequence ID" value="QGW27333.1"/>
    <property type="molecule type" value="Genomic_DNA"/>
</dbReference>
<dbReference type="Proteomes" id="UP000426027">
    <property type="component" value="Chromosome"/>
</dbReference>
<dbReference type="SUPFAM" id="SSF53300">
    <property type="entry name" value="vWA-like"/>
    <property type="match status" value="1"/>
</dbReference>
<dbReference type="Gene3D" id="3.40.50.410">
    <property type="entry name" value="von Willebrand factor, type A domain"/>
    <property type="match status" value="1"/>
</dbReference>
<dbReference type="InterPro" id="IPR022156">
    <property type="entry name" value="Uncharacterised_YfbK_N"/>
</dbReference>
<keyword evidence="4" id="KW-1185">Reference proteome</keyword>
<dbReference type="SMART" id="SM00327">
    <property type="entry name" value="VWA"/>
    <property type="match status" value="1"/>
</dbReference>
<dbReference type="CDD" id="cd01465">
    <property type="entry name" value="vWA_subgroup"/>
    <property type="match status" value="1"/>
</dbReference>
<dbReference type="Pfam" id="PF12450">
    <property type="entry name" value="vWF_A"/>
    <property type="match status" value="1"/>
</dbReference>
<sequence>MPWYRCAIMLHYLQHIGKCVLLCLLLCPAVSHAQSFYFTGGFKDSTGTLIPFVNIKLRSNQLLYQAGSGGEFGISAFVSTDTATCYAEGFDTTQIVLMHGKYQQVVLRYNATMLQKAKLESRLSSLSMAPQQKQHVTEIATGNGESYNEIVPNHFTNTSAFPSVGFVPNNNHASYSNIRRFIAHSTQVPPNAVRIEELWNYFNLQLPQAQPGDSSMGMASALSVCPWNANHLLLMLNVVAPKIPVENLPPANMVFLIDNSGSMEENNRLPLLKNGFKKLVEHLRPQDRVAIVTYGGSPGIMLPPISGQYKDSIRAAIDALIAGGATAGSNGIQLAYELATTNALDSGVNKVILATDGDFNMGITEDEALERLIKAYRHTGVTLSCLGVGMGNYKDSKIEVLAKMGNGNFAYLDTEEEAQKVMVQELTENLYHVAADASIHVYFDSSVMQQYKLVGYDNRKQALANNTLLLNGANIGSGQTIVAMLEIVPKGNASIQTPLQGSWELQYKCLLRDSVQIAHNVPFTAVPMALPLADTAFKKATTLAWYGQLLRQATPQQPVSFTDVMTLAAQCFAAENKSDAGFLQLLQQTQQVYNPAPIQQRWRKKRKTK</sequence>
<evidence type="ECO:0000256" key="1">
    <source>
        <dbReference type="SAM" id="SignalP"/>
    </source>
</evidence>
<dbReference type="Pfam" id="PF00092">
    <property type="entry name" value="VWA"/>
    <property type="match status" value="1"/>
</dbReference>
<dbReference type="InterPro" id="IPR051173">
    <property type="entry name" value="Ca_channel_alpha-2/delta"/>
</dbReference>
<keyword evidence="1" id="KW-0732">Signal</keyword>
<gene>
    <name evidence="3" type="ORF">GLV81_03715</name>
</gene>
<name>A0A6I6G775_9BACT</name>
<dbReference type="PROSITE" id="PS50234">
    <property type="entry name" value="VWFA"/>
    <property type="match status" value="1"/>
</dbReference>
<evidence type="ECO:0000313" key="3">
    <source>
        <dbReference type="EMBL" id="QGW27333.1"/>
    </source>
</evidence>
<dbReference type="PANTHER" id="PTHR10166">
    <property type="entry name" value="VOLTAGE-DEPENDENT CALCIUM CHANNEL SUBUNIT ALPHA-2/DELTA-RELATED"/>
    <property type="match status" value="1"/>
</dbReference>
<dbReference type="InterPro" id="IPR002035">
    <property type="entry name" value="VWF_A"/>
</dbReference>
<dbReference type="PANTHER" id="PTHR10166:SF37">
    <property type="entry name" value="STOLID, ISOFORM H"/>
    <property type="match status" value="1"/>
</dbReference>
<dbReference type="InterPro" id="IPR021908">
    <property type="entry name" value="YfbK_C"/>
</dbReference>
<evidence type="ECO:0000259" key="2">
    <source>
        <dbReference type="PROSITE" id="PS50234"/>
    </source>
</evidence>
<dbReference type="InterPro" id="IPR036465">
    <property type="entry name" value="vWFA_dom_sf"/>
</dbReference>
<accession>A0A6I6G775</accession>
<feature type="domain" description="VWFA" evidence="2">
    <location>
        <begin position="252"/>
        <end position="430"/>
    </location>
</feature>